<dbReference type="HOGENOM" id="CLU_032227_2_0_1"/>
<keyword evidence="3" id="KW-1185">Reference proteome</keyword>
<dbReference type="RefSeq" id="XP_013274006.1">
    <property type="nucleotide sequence ID" value="XM_013418552.1"/>
</dbReference>
<accession>A0A0D2JCM8</accession>
<dbReference type="OrthoDB" id="4137833at2759"/>
<feature type="compositionally biased region" description="Polar residues" evidence="1">
    <location>
        <begin position="25"/>
        <end position="39"/>
    </location>
</feature>
<dbReference type="Proteomes" id="UP000053617">
    <property type="component" value="Unassembled WGS sequence"/>
</dbReference>
<name>A0A0D2JCM8_9EURO</name>
<dbReference type="GeneID" id="25292917"/>
<evidence type="ECO:0000256" key="1">
    <source>
        <dbReference type="SAM" id="MobiDB-lite"/>
    </source>
</evidence>
<feature type="region of interest" description="Disordered" evidence="1">
    <location>
        <begin position="1"/>
        <end position="52"/>
    </location>
</feature>
<sequence length="517" mass="58119">MARSLRIEELLLHNSSSGDNDKTRQSPSSWRNDAQSGTPTPRPELLVKTSTSLVRSKPQALDRYSWEVNSDESSSVRPGKRKSPIEGQVVPVKKPARLPRFSVNIFHPEPINIFPIPAEGCVPRMVKYYLQVWAPQHGRALAFEGHSRPYQSLVFPYALEHAVLFESMVALSRASWLLTEGIPWFRDSALAYHRANAFAALRLRLTSEATRADDTTILTIAALTTIDYMLGIHEGAENHINAMRQIRKIRTDLKGDTPWQYFVISSMKAYEALWTFVKDRNEATTNMSQLSIESPMRNELPAYPSLPFNTKVCEALSKVSPAFNDMAMEGELSIQIIDILANLSIATKGEGSPSPPSSPPGSPGARDLLNTIADLRCLSVMATTSIEHMLCFGIIGCCFTLHFGGAKIGEEFNESLQELEDTLTGNGKRGPQLEKTLETHRECLTWISMAATGALEMSEILSPVSRVLDQTLEKYPEETARWETLEKILQKYLWNPLLARHWKRCWRRAIHRQSKAR</sequence>
<organism evidence="2 3">
    <name type="scientific">Rhinocladiella mackenziei CBS 650.93</name>
    <dbReference type="NCBI Taxonomy" id="1442369"/>
    <lineage>
        <taxon>Eukaryota</taxon>
        <taxon>Fungi</taxon>
        <taxon>Dikarya</taxon>
        <taxon>Ascomycota</taxon>
        <taxon>Pezizomycotina</taxon>
        <taxon>Eurotiomycetes</taxon>
        <taxon>Chaetothyriomycetidae</taxon>
        <taxon>Chaetothyriales</taxon>
        <taxon>Herpotrichiellaceae</taxon>
        <taxon>Rhinocladiella</taxon>
    </lineage>
</organism>
<evidence type="ECO:0000313" key="2">
    <source>
        <dbReference type="EMBL" id="KIX06870.1"/>
    </source>
</evidence>
<dbReference type="PANTHER" id="PTHR37540">
    <property type="entry name" value="TRANSCRIPTION FACTOR (ACR-2), PUTATIVE-RELATED-RELATED"/>
    <property type="match status" value="1"/>
</dbReference>
<feature type="compositionally biased region" description="Polar residues" evidence="1">
    <location>
        <begin position="67"/>
        <end position="76"/>
    </location>
</feature>
<dbReference type="VEuPathDB" id="FungiDB:Z518_04846"/>
<evidence type="ECO:0008006" key="4">
    <source>
        <dbReference type="Google" id="ProtNLM"/>
    </source>
</evidence>
<dbReference type="EMBL" id="KN847477">
    <property type="protein sequence ID" value="KIX06870.1"/>
    <property type="molecule type" value="Genomic_DNA"/>
</dbReference>
<feature type="region of interest" description="Disordered" evidence="1">
    <location>
        <begin position="66"/>
        <end position="88"/>
    </location>
</feature>
<reference evidence="2 3" key="1">
    <citation type="submission" date="2015-01" db="EMBL/GenBank/DDBJ databases">
        <title>The Genome Sequence of Rhinocladiella mackenzie CBS 650.93.</title>
        <authorList>
            <consortium name="The Broad Institute Genomics Platform"/>
            <person name="Cuomo C."/>
            <person name="de Hoog S."/>
            <person name="Gorbushina A."/>
            <person name="Stielow B."/>
            <person name="Teixiera M."/>
            <person name="Abouelleil A."/>
            <person name="Chapman S.B."/>
            <person name="Priest M."/>
            <person name="Young S.K."/>
            <person name="Wortman J."/>
            <person name="Nusbaum C."/>
            <person name="Birren B."/>
        </authorList>
    </citation>
    <scope>NUCLEOTIDE SEQUENCE [LARGE SCALE GENOMIC DNA]</scope>
    <source>
        <strain evidence="2 3">CBS 650.93</strain>
    </source>
</reference>
<evidence type="ECO:0000313" key="3">
    <source>
        <dbReference type="Proteomes" id="UP000053617"/>
    </source>
</evidence>
<gene>
    <name evidence="2" type="ORF">Z518_04846</name>
</gene>
<proteinExistence type="predicted"/>
<feature type="compositionally biased region" description="Basic and acidic residues" evidence="1">
    <location>
        <begin position="1"/>
        <end position="11"/>
    </location>
</feature>
<dbReference type="AlphaFoldDB" id="A0A0D2JCM8"/>
<protein>
    <recommendedName>
        <fullName evidence="4">Tachykinin family protein</fullName>
    </recommendedName>
</protein>